<reference evidence="3 4" key="1">
    <citation type="submission" date="2019-02" db="EMBL/GenBank/DDBJ databases">
        <title>Deep-cultivation of Planctomycetes and their phenomic and genomic characterization uncovers novel biology.</title>
        <authorList>
            <person name="Wiegand S."/>
            <person name="Jogler M."/>
            <person name="Boedeker C."/>
            <person name="Pinto D."/>
            <person name="Vollmers J."/>
            <person name="Rivas-Marin E."/>
            <person name="Kohn T."/>
            <person name="Peeters S.H."/>
            <person name="Heuer A."/>
            <person name="Rast P."/>
            <person name="Oberbeckmann S."/>
            <person name="Bunk B."/>
            <person name="Jeske O."/>
            <person name="Meyerdierks A."/>
            <person name="Storesund J.E."/>
            <person name="Kallscheuer N."/>
            <person name="Luecker S."/>
            <person name="Lage O.M."/>
            <person name="Pohl T."/>
            <person name="Merkel B.J."/>
            <person name="Hornburger P."/>
            <person name="Mueller R.-W."/>
            <person name="Bruemmer F."/>
            <person name="Labrenz M."/>
            <person name="Spormann A.M."/>
            <person name="Op Den Camp H."/>
            <person name="Overmann J."/>
            <person name="Amann R."/>
            <person name="Jetten M.S.M."/>
            <person name="Mascher T."/>
            <person name="Medema M.H."/>
            <person name="Devos D.P."/>
            <person name="Kaster A.-K."/>
            <person name="Ovreas L."/>
            <person name="Rohde M."/>
            <person name="Galperin M.Y."/>
            <person name="Jogler C."/>
        </authorList>
    </citation>
    <scope>NUCLEOTIDE SEQUENCE [LARGE SCALE GENOMIC DNA]</scope>
    <source>
        <strain evidence="3 4">Pan54</strain>
    </source>
</reference>
<evidence type="ECO:0000313" key="3">
    <source>
        <dbReference type="EMBL" id="TWT61863.1"/>
    </source>
</evidence>
<dbReference type="Proteomes" id="UP000316095">
    <property type="component" value="Unassembled WGS sequence"/>
</dbReference>
<keyword evidence="1" id="KW-0812">Transmembrane</keyword>
<keyword evidence="1" id="KW-0472">Membrane</keyword>
<evidence type="ECO:0000259" key="2">
    <source>
        <dbReference type="Pfam" id="PF01145"/>
    </source>
</evidence>
<proteinExistence type="predicted"/>
<organism evidence="3 4">
    <name type="scientific">Rubinisphaera italica</name>
    <dbReference type="NCBI Taxonomy" id="2527969"/>
    <lineage>
        <taxon>Bacteria</taxon>
        <taxon>Pseudomonadati</taxon>
        <taxon>Planctomycetota</taxon>
        <taxon>Planctomycetia</taxon>
        <taxon>Planctomycetales</taxon>
        <taxon>Planctomycetaceae</taxon>
        <taxon>Rubinisphaera</taxon>
    </lineage>
</organism>
<dbReference type="Pfam" id="PF01145">
    <property type="entry name" value="Band_7"/>
    <property type="match status" value="1"/>
</dbReference>
<sequence>MSNISTSSIIKGRSAIVLILFAIIAVLGVWTFIEWGINRVYVPEGYSMRLRYKGPPLPLLPGYNTPESKTGFAKLDENGNILEKGVLQEMLGPGRQFVSPFYWERELVEDIVIEPGEIGIATSKIGKSLPQGEFLVDGELGETEYKGVLRKAFGPGRYRVNNYAYEFKKITTTSVTNGLQIKYAGWVEIPTGYVGVVTNLASNSETGAQKGIQDSVLPPGIYPVNEKEQQIDIVEIGFREKSIKANLKMDANGQLLYDQSGEPMIADDDSGISFPSNDGFPINMDFTAIWGITPAQAPNVIRKFGNVDAVETKVVMPQIESICRNIGSKYGAVDLLVGDSRQEFQAMTSDEFRAVLLEKDITLSYGLVRHIFIPQEIRIPIQQAFVADELTLTRVQEQATAKTEANLREAEQKVELEAATVQVETEKLVAKAIAEGEKTAQETIAETQRIVAGIDREISLLEAKATVMLGEASAKTVQLLEEAKADKFKLAVDAFGSGESYNKWVFASGLPEEIELNLIFAGEGTFWTDLRGFSETMLGKQAQETMKKKP</sequence>
<dbReference type="InterPro" id="IPR001107">
    <property type="entry name" value="Band_7"/>
</dbReference>
<feature type="domain" description="Band 7" evidence="2">
    <location>
        <begin position="188"/>
        <end position="405"/>
    </location>
</feature>
<keyword evidence="1" id="KW-1133">Transmembrane helix</keyword>
<name>A0A5C5XHR0_9PLAN</name>
<keyword evidence="4" id="KW-1185">Reference proteome</keyword>
<evidence type="ECO:0000313" key="4">
    <source>
        <dbReference type="Proteomes" id="UP000316095"/>
    </source>
</evidence>
<dbReference type="AlphaFoldDB" id="A0A5C5XHR0"/>
<comment type="caution">
    <text evidence="3">The sequence shown here is derived from an EMBL/GenBank/DDBJ whole genome shotgun (WGS) entry which is preliminary data.</text>
</comment>
<dbReference type="EMBL" id="SJPG01000001">
    <property type="protein sequence ID" value="TWT61863.1"/>
    <property type="molecule type" value="Genomic_DNA"/>
</dbReference>
<dbReference type="RefSeq" id="WP_146503800.1">
    <property type="nucleotide sequence ID" value="NZ_SJPG01000001.1"/>
</dbReference>
<gene>
    <name evidence="3" type="ORF">Pan54_26000</name>
</gene>
<evidence type="ECO:0000256" key="1">
    <source>
        <dbReference type="SAM" id="Phobius"/>
    </source>
</evidence>
<accession>A0A5C5XHR0</accession>
<feature type="transmembrane region" description="Helical" evidence="1">
    <location>
        <begin position="12"/>
        <end position="33"/>
    </location>
</feature>
<dbReference type="OrthoDB" id="9813949at2"/>
<protein>
    <submittedName>
        <fullName evidence="3">SPFH domain / Band 7 family protein</fullName>
    </submittedName>
</protein>